<reference evidence="1 2" key="1">
    <citation type="submission" date="2018-03" db="EMBL/GenBank/DDBJ databases">
        <title>Adhaeribacter sp. HMF7605 Genome sequencing and assembly.</title>
        <authorList>
            <person name="Kang H."/>
            <person name="Kang J."/>
            <person name="Cha I."/>
            <person name="Kim H."/>
            <person name="Joh K."/>
        </authorList>
    </citation>
    <scope>NUCLEOTIDE SEQUENCE [LARGE SCALE GENOMIC DNA]</scope>
    <source>
        <strain evidence="1 2">HMF7605</strain>
    </source>
</reference>
<accession>A0A2T2Y9M4</accession>
<dbReference type="EMBL" id="PYFT01000001">
    <property type="protein sequence ID" value="PSR52220.1"/>
    <property type="molecule type" value="Genomic_DNA"/>
</dbReference>
<protein>
    <submittedName>
        <fullName evidence="1">Uncharacterized protein</fullName>
    </submittedName>
</protein>
<evidence type="ECO:0000313" key="2">
    <source>
        <dbReference type="Proteomes" id="UP000240357"/>
    </source>
</evidence>
<organism evidence="1 2">
    <name type="scientific">Adhaeribacter arboris</name>
    <dbReference type="NCBI Taxonomy" id="2072846"/>
    <lineage>
        <taxon>Bacteria</taxon>
        <taxon>Pseudomonadati</taxon>
        <taxon>Bacteroidota</taxon>
        <taxon>Cytophagia</taxon>
        <taxon>Cytophagales</taxon>
        <taxon>Hymenobacteraceae</taxon>
        <taxon>Adhaeribacter</taxon>
    </lineage>
</organism>
<proteinExistence type="predicted"/>
<keyword evidence="2" id="KW-1185">Reference proteome</keyword>
<dbReference type="RefSeq" id="WP_106925632.1">
    <property type="nucleotide sequence ID" value="NZ_PYFT01000001.1"/>
</dbReference>
<comment type="caution">
    <text evidence="1">The sequence shown here is derived from an EMBL/GenBank/DDBJ whole genome shotgun (WGS) entry which is preliminary data.</text>
</comment>
<sequence length="174" mass="20222">MNVLLLTGLLFYQFFFQTEFTYKPAELRKVYFQAAKDKNAYEQLAQQLAQYKGNDVLIQGFQAGIEGVGAKYASGLYAKLKHVRSSARAFEEVIKKDPRNPEVRFLRYTIEYHVPRYLLMSGHLQDDKKVIFSSLLTYPRSGMDADAFKIMREYFLRGDHSTNDEKKQLRNLGV</sequence>
<dbReference type="OrthoDB" id="663842at2"/>
<evidence type="ECO:0000313" key="1">
    <source>
        <dbReference type="EMBL" id="PSR52220.1"/>
    </source>
</evidence>
<dbReference type="AlphaFoldDB" id="A0A2T2Y9M4"/>
<name>A0A2T2Y9M4_9BACT</name>
<dbReference type="Proteomes" id="UP000240357">
    <property type="component" value="Unassembled WGS sequence"/>
</dbReference>
<gene>
    <name evidence="1" type="ORF">AHMF7605_01130</name>
</gene>